<dbReference type="Gene3D" id="1.20.1250.20">
    <property type="entry name" value="MFS general substrate transporter like domains"/>
    <property type="match status" value="2"/>
</dbReference>
<dbReference type="GO" id="GO:0005886">
    <property type="term" value="C:plasma membrane"/>
    <property type="evidence" value="ECO:0007669"/>
    <property type="project" value="UniProtKB-SubCell"/>
</dbReference>
<evidence type="ECO:0000256" key="1">
    <source>
        <dbReference type="ARBA" id="ARBA00004651"/>
    </source>
</evidence>
<sequence>MKELLRQRVFVLLWAGQIASGLGGMFATFVEGWLIFELTGSKMLMGSLHMTYLIPLLLVQLLVGPFLDRWDLRKVMVASELIRGAAYLFPAVMLTLGLLQPWHLFVSAMLMGCTEPLFRPAAMAYLPSVVSKEKLVKANSLLEGTMSFAMLAGPPVAGLLLMMWDAHVILYLLVVLMAIAGALIWFLPPKKKIASTQEKGAWVQQFREGVSFYKVQPVLLGTGLLIMVGNLCFSAANPMYLPYVLEVLGGTTFHYGLLMSSLSLGMIGGSLFMGWIAEPRRKKPYMLGANLIGGLCLGLLSLVYWYPLAIGLAAISGFFLIWFNILNTTLYQRFVPEELRGRVFSLRILLAQGGMPVGAFVGGITAESWGVTTLFALAGGLVVIASVVAWFLPVFRQLDQEWVESKKPLAG</sequence>
<keyword evidence="4 7" id="KW-0812">Transmembrane</keyword>
<dbReference type="OrthoDB" id="7055052at2"/>
<organism evidence="9 10">
    <name type="scientific">Desmospora activa DSM 45169</name>
    <dbReference type="NCBI Taxonomy" id="1121389"/>
    <lineage>
        <taxon>Bacteria</taxon>
        <taxon>Bacillati</taxon>
        <taxon>Bacillota</taxon>
        <taxon>Bacilli</taxon>
        <taxon>Bacillales</taxon>
        <taxon>Thermoactinomycetaceae</taxon>
        <taxon>Desmospora</taxon>
    </lineage>
</organism>
<evidence type="ECO:0000256" key="2">
    <source>
        <dbReference type="ARBA" id="ARBA00022448"/>
    </source>
</evidence>
<feature type="transmembrane region" description="Helical" evidence="7">
    <location>
        <begin position="343"/>
        <end position="365"/>
    </location>
</feature>
<evidence type="ECO:0000313" key="9">
    <source>
        <dbReference type="EMBL" id="PTM57456.1"/>
    </source>
</evidence>
<proteinExistence type="predicted"/>
<keyword evidence="3" id="KW-1003">Cell membrane</keyword>
<dbReference type="CDD" id="cd06173">
    <property type="entry name" value="MFS_MefA_like"/>
    <property type="match status" value="1"/>
</dbReference>
<comment type="caution">
    <text evidence="9">The sequence shown here is derived from an EMBL/GenBank/DDBJ whole genome shotgun (WGS) entry which is preliminary data.</text>
</comment>
<reference evidence="9 10" key="1">
    <citation type="submission" date="2018-04" db="EMBL/GenBank/DDBJ databases">
        <title>Genomic Encyclopedia of Archaeal and Bacterial Type Strains, Phase II (KMG-II): from individual species to whole genera.</title>
        <authorList>
            <person name="Goeker M."/>
        </authorList>
    </citation>
    <scope>NUCLEOTIDE SEQUENCE [LARGE SCALE GENOMIC DNA]</scope>
    <source>
        <strain evidence="9 10">DSM 45169</strain>
    </source>
</reference>
<evidence type="ECO:0000259" key="8">
    <source>
        <dbReference type="PROSITE" id="PS50850"/>
    </source>
</evidence>
<dbReference type="RefSeq" id="WP_107724361.1">
    <property type="nucleotide sequence ID" value="NZ_PZZP01000001.1"/>
</dbReference>
<protein>
    <submittedName>
        <fullName evidence="9">Putative MFS family arabinose efflux permease</fullName>
    </submittedName>
</protein>
<keyword evidence="10" id="KW-1185">Reference proteome</keyword>
<gene>
    <name evidence="9" type="ORF">C8J48_0004</name>
</gene>
<feature type="transmembrane region" description="Helical" evidence="7">
    <location>
        <begin position="87"/>
        <end position="110"/>
    </location>
</feature>
<dbReference type="SUPFAM" id="SSF103473">
    <property type="entry name" value="MFS general substrate transporter"/>
    <property type="match status" value="1"/>
</dbReference>
<comment type="subcellular location">
    <subcellularLocation>
        <location evidence="1">Cell membrane</location>
        <topology evidence="1">Multi-pass membrane protein</topology>
    </subcellularLocation>
</comment>
<dbReference type="Pfam" id="PF07690">
    <property type="entry name" value="MFS_1"/>
    <property type="match status" value="1"/>
</dbReference>
<evidence type="ECO:0000256" key="7">
    <source>
        <dbReference type="SAM" id="Phobius"/>
    </source>
</evidence>
<evidence type="ECO:0000256" key="3">
    <source>
        <dbReference type="ARBA" id="ARBA00022475"/>
    </source>
</evidence>
<dbReference type="PANTHER" id="PTHR23513:SF6">
    <property type="entry name" value="MAJOR FACILITATOR SUPERFAMILY ASSOCIATED DOMAIN-CONTAINING PROTEIN"/>
    <property type="match status" value="1"/>
</dbReference>
<feature type="transmembrane region" description="Helical" evidence="7">
    <location>
        <begin position="12"/>
        <end position="36"/>
    </location>
</feature>
<dbReference type="PANTHER" id="PTHR23513">
    <property type="entry name" value="INTEGRAL MEMBRANE EFFLUX PROTEIN-RELATED"/>
    <property type="match status" value="1"/>
</dbReference>
<feature type="transmembrane region" description="Helical" evidence="7">
    <location>
        <begin position="168"/>
        <end position="187"/>
    </location>
</feature>
<keyword evidence="6 7" id="KW-0472">Membrane</keyword>
<evidence type="ECO:0000256" key="5">
    <source>
        <dbReference type="ARBA" id="ARBA00022989"/>
    </source>
</evidence>
<dbReference type="PROSITE" id="PS50850">
    <property type="entry name" value="MFS"/>
    <property type="match status" value="1"/>
</dbReference>
<dbReference type="InterPro" id="IPR020846">
    <property type="entry name" value="MFS_dom"/>
</dbReference>
<feature type="transmembrane region" description="Helical" evidence="7">
    <location>
        <begin position="312"/>
        <end position="331"/>
    </location>
</feature>
<dbReference type="Proteomes" id="UP000241639">
    <property type="component" value="Unassembled WGS sequence"/>
</dbReference>
<dbReference type="GO" id="GO:0022857">
    <property type="term" value="F:transmembrane transporter activity"/>
    <property type="evidence" value="ECO:0007669"/>
    <property type="project" value="InterPro"/>
</dbReference>
<feature type="transmembrane region" description="Helical" evidence="7">
    <location>
        <begin position="253"/>
        <end position="275"/>
    </location>
</feature>
<feature type="transmembrane region" description="Helical" evidence="7">
    <location>
        <begin position="218"/>
        <end position="241"/>
    </location>
</feature>
<dbReference type="InterPro" id="IPR036259">
    <property type="entry name" value="MFS_trans_sf"/>
</dbReference>
<dbReference type="InterPro" id="IPR011701">
    <property type="entry name" value="MFS"/>
</dbReference>
<accession>A0A2T4Z6F4</accession>
<feature type="transmembrane region" description="Helical" evidence="7">
    <location>
        <begin position="48"/>
        <end position="67"/>
    </location>
</feature>
<feature type="domain" description="Major facilitator superfamily (MFS) profile" evidence="8">
    <location>
        <begin position="9"/>
        <end position="397"/>
    </location>
</feature>
<evidence type="ECO:0000313" key="10">
    <source>
        <dbReference type="Proteomes" id="UP000241639"/>
    </source>
</evidence>
<feature type="transmembrane region" description="Helical" evidence="7">
    <location>
        <begin position="287"/>
        <end position="306"/>
    </location>
</feature>
<evidence type="ECO:0000256" key="4">
    <source>
        <dbReference type="ARBA" id="ARBA00022692"/>
    </source>
</evidence>
<dbReference type="AlphaFoldDB" id="A0A2T4Z6F4"/>
<feature type="transmembrane region" description="Helical" evidence="7">
    <location>
        <begin position="371"/>
        <end position="392"/>
    </location>
</feature>
<keyword evidence="5 7" id="KW-1133">Transmembrane helix</keyword>
<evidence type="ECO:0000256" key="6">
    <source>
        <dbReference type="ARBA" id="ARBA00023136"/>
    </source>
</evidence>
<name>A0A2T4Z6F4_9BACL</name>
<dbReference type="EMBL" id="PZZP01000001">
    <property type="protein sequence ID" value="PTM57456.1"/>
    <property type="molecule type" value="Genomic_DNA"/>
</dbReference>
<keyword evidence="2" id="KW-0813">Transport</keyword>